<feature type="region of interest" description="Disordered" evidence="1">
    <location>
        <begin position="45"/>
        <end position="98"/>
    </location>
</feature>
<sequence length="109" mass="12314">MGSLMSGWDSPVLGSKSGVYKRNRSLTKDEIEAFWRSKQKTVEEHLKEITSPSDAKNHEEISTVDQEDSGRKLQKSSSFPLQNRKETGNLTNVDTTETSIDKLVKKNGW</sequence>
<dbReference type="AlphaFoldDB" id="A0AA88A1E0"/>
<comment type="caution">
    <text evidence="2">The sequence shown here is derived from an EMBL/GenBank/DDBJ whole genome shotgun (WGS) entry which is preliminary data.</text>
</comment>
<keyword evidence="3" id="KW-1185">Reference proteome</keyword>
<dbReference type="Proteomes" id="UP001187192">
    <property type="component" value="Unassembled WGS sequence"/>
</dbReference>
<dbReference type="EMBL" id="BTGU01000005">
    <property type="protein sequence ID" value="GMN35536.1"/>
    <property type="molecule type" value="Genomic_DNA"/>
</dbReference>
<accession>A0AA88A1E0</accession>
<gene>
    <name evidence="2" type="ORF">TIFTF001_005375</name>
</gene>
<organism evidence="2 3">
    <name type="scientific">Ficus carica</name>
    <name type="common">Common fig</name>
    <dbReference type="NCBI Taxonomy" id="3494"/>
    <lineage>
        <taxon>Eukaryota</taxon>
        <taxon>Viridiplantae</taxon>
        <taxon>Streptophyta</taxon>
        <taxon>Embryophyta</taxon>
        <taxon>Tracheophyta</taxon>
        <taxon>Spermatophyta</taxon>
        <taxon>Magnoliopsida</taxon>
        <taxon>eudicotyledons</taxon>
        <taxon>Gunneridae</taxon>
        <taxon>Pentapetalae</taxon>
        <taxon>rosids</taxon>
        <taxon>fabids</taxon>
        <taxon>Rosales</taxon>
        <taxon>Moraceae</taxon>
        <taxon>Ficeae</taxon>
        <taxon>Ficus</taxon>
    </lineage>
</organism>
<name>A0AA88A1E0_FICCA</name>
<proteinExistence type="predicted"/>
<dbReference type="PANTHER" id="PTHR33872:SF2">
    <property type="entry name" value="DNA POLYMERASE EPSILON CATALYTIC SUBUNIT A"/>
    <property type="match status" value="1"/>
</dbReference>
<evidence type="ECO:0000256" key="1">
    <source>
        <dbReference type="SAM" id="MobiDB-lite"/>
    </source>
</evidence>
<evidence type="ECO:0000313" key="3">
    <source>
        <dbReference type="Proteomes" id="UP001187192"/>
    </source>
</evidence>
<dbReference type="PANTHER" id="PTHR33872">
    <property type="entry name" value="DNA POLYMERASE EPSILON CATALYTIC SUBUNIT A"/>
    <property type="match status" value="1"/>
</dbReference>
<evidence type="ECO:0000313" key="2">
    <source>
        <dbReference type="EMBL" id="GMN35536.1"/>
    </source>
</evidence>
<reference evidence="2" key="1">
    <citation type="submission" date="2023-07" db="EMBL/GenBank/DDBJ databases">
        <title>draft genome sequence of fig (Ficus carica).</title>
        <authorList>
            <person name="Takahashi T."/>
            <person name="Nishimura K."/>
        </authorList>
    </citation>
    <scope>NUCLEOTIDE SEQUENCE</scope>
</reference>
<protein>
    <submittedName>
        <fullName evidence="2">Uncharacterized protein</fullName>
    </submittedName>
</protein>
<feature type="compositionally biased region" description="Polar residues" evidence="1">
    <location>
        <begin position="88"/>
        <end position="98"/>
    </location>
</feature>